<name>A0A3B6IW52_WHEAT</name>
<dbReference type="Gramene" id="TraesMAC4B03G02401190.1">
    <property type="protein sequence ID" value="TraesMAC4B03G02401190.1.CDS1"/>
    <property type="gene ID" value="TraesMAC4B03G02401190"/>
</dbReference>
<dbReference type="CDD" id="cd03784">
    <property type="entry name" value="GT1_Gtf-like"/>
    <property type="match status" value="1"/>
</dbReference>
<comment type="similarity">
    <text evidence="1 3">Belongs to the UDP-glycosyltransferase family.</text>
</comment>
<proteinExistence type="inferred from homology"/>
<dbReference type="STRING" id="4565.A0A3B6IW52"/>
<dbReference type="Gramene" id="TraesSYM4B03G02429770.1">
    <property type="protein sequence ID" value="TraesSYM4B03G02429770.1.CDS1"/>
    <property type="gene ID" value="TraesSYM4B03G02429770"/>
</dbReference>
<reference evidence="5" key="1">
    <citation type="submission" date="2018-08" db="EMBL/GenBank/DDBJ databases">
        <authorList>
            <person name="Rossello M."/>
        </authorList>
    </citation>
    <scope>NUCLEOTIDE SEQUENCE [LARGE SCALE GENOMIC DNA]</scope>
    <source>
        <strain evidence="5">cv. Chinese Spring</strain>
    </source>
</reference>
<dbReference type="Pfam" id="PF00201">
    <property type="entry name" value="UDPGT"/>
    <property type="match status" value="1"/>
</dbReference>
<dbReference type="EnsemblPlants" id="TraesCS4B02G364500.1">
    <property type="protein sequence ID" value="TraesCS4B02G364500.1.cds1"/>
    <property type="gene ID" value="TraesCS4B02G364500"/>
</dbReference>
<dbReference type="Gramene" id="TraesNOR4B03G02420770.1">
    <property type="protein sequence ID" value="TraesNOR4B03G02420770.1.CDS1"/>
    <property type="gene ID" value="TraesNOR4B03G02420770"/>
</dbReference>
<evidence type="ECO:0000256" key="1">
    <source>
        <dbReference type="ARBA" id="ARBA00009995"/>
    </source>
</evidence>
<dbReference type="Gramene" id="TraesARI4B03G02440060.1">
    <property type="protein sequence ID" value="TraesARI4B03G02440060.1.CDS1"/>
    <property type="gene ID" value="TraesARI4B03G02440060"/>
</dbReference>
<accession>A0A3B6IW52</accession>
<dbReference type="FunFam" id="3.40.50.2000:FF:000185">
    <property type="entry name" value="Glycosyltransferase"/>
    <property type="match status" value="1"/>
</dbReference>
<dbReference type="AlphaFoldDB" id="A0A3B6IW52"/>
<dbReference type="OrthoDB" id="5835829at2759"/>
<dbReference type="InterPro" id="IPR035595">
    <property type="entry name" value="UDP_glycos_trans_CS"/>
</dbReference>
<keyword evidence="6" id="KW-1185">Reference proteome</keyword>
<dbReference type="Gramene" id="TraesROB_scaffold_013028_01G000600.1">
    <property type="protein sequence ID" value="TraesROB_scaffold_013028_01G000600.1"/>
    <property type="gene ID" value="TraesROB_scaffold_013028_01G000600"/>
</dbReference>
<keyword evidence="3" id="KW-0328">Glycosyltransferase</keyword>
<organism evidence="5">
    <name type="scientific">Triticum aestivum</name>
    <name type="common">Wheat</name>
    <dbReference type="NCBI Taxonomy" id="4565"/>
    <lineage>
        <taxon>Eukaryota</taxon>
        <taxon>Viridiplantae</taxon>
        <taxon>Streptophyta</taxon>
        <taxon>Embryophyta</taxon>
        <taxon>Tracheophyta</taxon>
        <taxon>Spermatophyta</taxon>
        <taxon>Magnoliopsida</taxon>
        <taxon>Liliopsida</taxon>
        <taxon>Poales</taxon>
        <taxon>Poaceae</taxon>
        <taxon>BOP clade</taxon>
        <taxon>Pooideae</taxon>
        <taxon>Triticodae</taxon>
        <taxon>Triticeae</taxon>
        <taxon>Triticinae</taxon>
        <taxon>Triticum</taxon>
    </lineage>
</organism>
<dbReference type="Gramene" id="TraesKAR4B01G0438970.1">
    <property type="protein sequence ID" value="cds.TraesKAR4B01G0438970.1"/>
    <property type="gene ID" value="TraesKAR4B01G0438970"/>
</dbReference>
<dbReference type="InterPro" id="IPR002213">
    <property type="entry name" value="UDP_glucos_trans"/>
</dbReference>
<evidence type="ECO:0000313" key="5">
    <source>
        <dbReference type="EnsemblPlants" id="TraesCS4B02G364500.1.cds1"/>
    </source>
</evidence>
<dbReference type="Gramene" id="TraesLAC4B03G02355920.1">
    <property type="protein sequence ID" value="TraesLAC4B03G02355920.1.CDS1"/>
    <property type="gene ID" value="TraesLAC4B03G02355920"/>
</dbReference>
<dbReference type="Gramene" id="TraesCS4B02G364500.1">
    <property type="protein sequence ID" value="TraesCS4B02G364500.1.cds1"/>
    <property type="gene ID" value="TraesCS4B02G364500"/>
</dbReference>
<evidence type="ECO:0000256" key="3">
    <source>
        <dbReference type="RuleBase" id="RU003718"/>
    </source>
</evidence>
<dbReference type="OMA" id="MEFWNSH"/>
<dbReference type="PROSITE" id="PS00375">
    <property type="entry name" value="UDPGT"/>
    <property type="match status" value="1"/>
</dbReference>
<dbReference type="FunFam" id="3.40.50.2000:FF:000107">
    <property type="entry name" value="Glycosyltransferase"/>
    <property type="match status" value="1"/>
</dbReference>
<dbReference type="EC" id="2.4.1.-" evidence="4"/>
<dbReference type="GeneID" id="123089635"/>
<dbReference type="SMR" id="A0A3B6IW52"/>
<dbReference type="Gramene" id="TraesCAD_scaffold_000852_01G000100.1">
    <property type="protein sequence ID" value="TraesCAD_scaffold_000852_01G000100.1"/>
    <property type="gene ID" value="TraesCAD_scaffold_000852_01G000100"/>
</dbReference>
<dbReference type="PaxDb" id="4565-Traes_4BL_B093E5C43.2"/>
<dbReference type="PANTHER" id="PTHR48047:SF1">
    <property type="entry name" value="GLYCOSYLTRANSFERASE"/>
    <property type="match status" value="1"/>
</dbReference>
<evidence type="ECO:0000256" key="2">
    <source>
        <dbReference type="ARBA" id="ARBA00022679"/>
    </source>
</evidence>
<protein>
    <recommendedName>
        <fullName evidence="4">Glycosyltransferase</fullName>
        <ecNumber evidence="4">2.4.1.-</ecNumber>
    </recommendedName>
</protein>
<gene>
    <name evidence="5" type="primary">LOC123089635</name>
</gene>
<evidence type="ECO:0000256" key="4">
    <source>
        <dbReference type="RuleBase" id="RU362057"/>
    </source>
</evidence>
<dbReference type="Gramene" id="TraesPARA_EIv1.0_1400480.1">
    <property type="protein sequence ID" value="TraesPARA_EIv1.0_1400480.1.CDS1"/>
    <property type="gene ID" value="TraesPARA_EIv1.0_1400480"/>
</dbReference>
<dbReference type="Gramene" id="TraesCLE_scaffold_003154_01G000500.1">
    <property type="protein sequence ID" value="TraesCLE_scaffold_003154_01G000500.1"/>
    <property type="gene ID" value="TraesCLE_scaffold_003154_01G000500"/>
</dbReference>
<keyword evidence="2 3" id="KW-0808">Transferase</keyword>
<dbReference type="SUPFAM" id="SSF53756">
    <property type="entry name" value="UDP-Glycosyltransferase/glycogen phosphorylase"/>
    <property type="match status" value="1"/>
</dbReference>
<reference evidence="5" key="2">
    <citation type="submission" date="2018-10" db="UniProtKB">
        <authorList>
            <consortium name="EnsemblPlants"/>
        </authorList>
    </citation>
    <scope>IDENTIFICATION</scope>
</reference>
<dbReference type="Gramene" id="TraesCS4B03G0940700.1">
    <property type="protein sequence ID" value="TraesCS4B03G0940700.1.CDS1"/>
    <property type="gene ID" value="TraesCS4B03G0940700"/>
</dbReference>
<dbReference type="Gene3D" id="3.40.50.2000">
    <property type="entry name" value="Glycogen Phosphorylase B"/>
    <property type="match status" value="2"/>
</dbReference>
<dbReference type="RefSeq" id="XP_044367201.1">
    <property type="nucleotide sequence ID" value="XM_044511266.1"/>
</dbReference>
<dbReference type="GO" id="GO:0035251">
    <property type="term" value="F:UDP-glucosyltransferase activity"/>
    <property type="evidence" value="ECO:0000318"/>
    <property type="project" value="GO_Central"/>
</dbReference>
<sequence length="496" mass="53346">MAFASSSTESHVLPHIAIFPFMAKGHTIPLIQLVHHLRRRRLATVTFFTTHANAAFVREGLSGADDTAVVELAFPAGVAAIPPGVESAEGLTSMASLAAFARAASLLQPQLEASLAAMEPPASLLVADAFLYWTNAPAATLGVPRVSFLGISAFAQVMRELRVSHDPVPALQHADVDGDGNPATFTVPEFPHIKLTLEDLMAPFGDPSSAASMMELHGKLAKAIEESHGLIVNTFQGLEKPYMEFWNSHYRPTAWAVGPLCLSQPASSSPGAAGARPSWMEWLDEKAAAGRGVLYVAFGTLAAIPEVQLKEVADGLERAEVDFIWAVRPENVHLGAGFEERTKGRGLVVREWVDQLGILRHQSVRGFLSHCGWNSVLESVAAAVPLAAWPMQADQPFNAAFVADELKIAVRVHTSDRTMRGPVTSEEISRVVRELMLGEAGTEAAKNVAELSVLAMESVLERGSSWKAMEEMIGELCAPNSMHAKLDASKEESRDV</sequence>
<dbReference type="Proteomes" id="UP000019116">
    <property type="component" value="Chromosome 4B"/>
</dbReference>
<dbReference type="PANTHER" id="PTHR48047">
    <property type="entry name" value="GLYCOSYLTRANSFERASE"/>
    <property type="match status" value="1"/>
</dbReference>
<evidence type="ECO:0000313" key="6">
    <source>
        <dbReference type="Proteomes" id="UP000019116"/>
    </source>
</evidence>